<dbReference type="PANTHER" id="PTHR37951:SF1">
    <property type="entry name" value="TYPE VI SECRETION SYSTEM COMPONENT TSSA1"/>
    <property type="match status" value="1"/>
</dbReference>
<dbReference type="RefSeq" id="WP_086953313.1">
    <property type="nucleotide sequence ID" value="NZ_CAWRBJ010000001.1"/>
</dbReference>
<dbReference type="NCBIfam" id="TIGR03363">
    <property type="entry name" value="VI_chp_8"/>
    <property type="match status" value="1"/>
</dbReference>
<dbReference type="EMBL" id="FTLG01000188">
    <property type="protein sequence ID" value="SIP73850.1"/>
    <property type="molecule type" value="Genomic_DNA"/>
</dbReference>
<evidence type="ECO:0000313" key="3">
    <source>
        <dbReference type="EMBL" id="SIP73850.1"/>
    </source>
</evidence>
<dbReference type="Proteomes" id="UP000196435">
    <property type="component" value="Unassembled WGS sequence"/>
</dbReference>
<dbReference type="InterPro" id="IPR010657">
    <property type="entry name" value="ImpA_N"/>
</dbReference>
<dbReference type="AlphaFoldDB" id="A0A1N6MYF1"/>
<protein>
    <recommendedName>
        <fullName evidence="2">ImpA N-terminal domain-containing protein</fullName>
    </recommendedName>
</protein>
<organism evidence="3 4">
    <name type="scientific">Xenorhabdus innexi</name>
    <dbReference type="NCBI Taxonomy" id="290109"/>
    <lineage>
        <taxon>Bacteria</taxon>
        <taxon>Pseudomonadati</taxon>
        <taxon>Pseudomonadota</taxon>
        <taxon>Gammaproteobacteria</taxon>
        <taxon>Enterobacterales</taxon>
        <taxon>Morganellaceae</taxon>
        <taxon>Xenorhabdus</taxon>
    </lineage>
</organism>
<feature type="domain" description="ImpA N-terminal" evidence="2">
    <location>
        <begin position="13"/>
        <end position="137"/>
    </location>
</feature>
<dbReference type="PANTHER" id="PTHR37951">
    <property type="entry name" value="CYTOPLASMIC PROTEIN-RELATED"/>
    <property type="match status" value="1"/>
</dbReference>
<evidence type="ECO:0000259" key="2">
    <source>
        <dbReference type="Pfam" id="PF06812"/>
    </source>
</evidence>
<name>A0A1N6MYF1_9GAMM</name>
<sequence length="367" mass="41286">MSHENNPDIDALLAPISSASPCGENLEYDEEFLQLEQSLIGKTEQQFGDFITPAEPPNWLAVEKQATDLLLSRTKDVRIIIALIHAWVENRGLSGYVDGLSLLRQTLERYWDAVWPRLEFDGEYDPLFRLNALADIEDGSPLTLKVERAILLKSVLQELSFRDVYSLLNGTITEINGYTGGRSRLLDELKQPANGHQISVLLTIRDHITALLDIIGQQLSAGQMPEMSRLLKHLNIIIEFSMLSESLTDSPITTVGTTPSEPASMIKQETTQSPIDQPSTDTVEPASSFSPNWYEVKINNRDEARMLLEKVKIYFLTHEPSHPAPMMIDRIQQLIDRNFIDIIYDLAPEGLNQLAIIFGRTDDSDAN</sequence>
<feature type="region of interest" description="Disordered" evidence="1">
    <location>
        <begin position="256"/>
        <end position="287"/>
    </location>
</feature>
<proteinExistence type="predicted"/>
<dbReference type="Pfam" id="PF06812">
    <property type="entry name" value="ImpA_N"/>
    <property type="match status" value="1"/>
</dbReference>
<evidence type="ECO:0000313" key="4">
    <source>
        <dbReference type="Proteomes" id="UP000196435"/>
    </source>
</evidence>
<dbReference type="InterPro" id="IPR017740">
    <property type="entry name" value="TssA-like"/>
</dbReference>
<reference evidence="4" key="1">
    <citation type="submission" date="2016-12" db="EMBL/GenBank/DDBJ databases">
        <authorList>
            <person name="Gaudriault S."/>
        </authorList>
    </citation>
    <scope>NUCLEOTIDE SEQUENCE [LARGE SCALE GENOMIC DNA]</scope>
    <source>
        <strain evidence="4">HGB1681 (deposited as PTA-6826 in the American Type Culture Collection)</strain>
    </source>
</reference>
<evidence type="ECO:0000256" key="1">
    <source>
        <dbReference type="SAM" id="MobiDB-lite"/>
    </source>
</evidence>
<gene>
    <name evidence="3" type="ORF">XIS1_460165</name>
</gene>
<accession>A0A1N6MYF1</accession>